<organism evidence="6 7">
    <name type="scientific">Acetobacterium wieringae</name>
    <dbReference type="NCBI Taxonomy" id="52694"/>
    <lineage>
        <taxon>Bacteria</taxon>
        <taxon>Bacillati</taxon>
        <taxon>Bacillota</taxon>
        <taxon>Clostridia</taxon>
        <taxon>Eubacteriales</taxon>
        <taxon>Eubacteriaceae</taxon>
        <taxon>Acetobacterium</taxon>
    </lineage>
</organism>
<gene>
    <name evidence="6" type="primary">azoR</name>
    <name evidence="6" type="ORF">ACWI_26780</name>
</gene>
<dbReference type="InterPro" id="IPR051796">
    <property type="entry name" value="ISF_SsuE-like"/>
</dbReference>
<dbReference type="RefSeq" id="WP_070371951.1">
    <property type="nucleotide sequence ID" value="NZ_LKEU01000036.1"/>
</dbReference>
<evidence type="ECO:0000313" key="7">
    <source>
        <dbReference type="Proteomes" id="UP000176244"/>
    </source>
</evidence>
<dbReference type="Gene3D" id="3.40.50.360">
    <property type="match status" value="1"/>
</dbReference>
<keyword evidence="3" id="KW-1133">Transmembrane helix</keyword>
<dbReference type="PANTHER" id="PTHR43278">
    <property type="entry name" value="NAD(P)H-DEPENDENT FMN-CONTAINING OXIDOREDUCTASE YWQN-RELATED"/>
    <property type="match status" value="1"/>
</dbReference>
<dbReference type="Proteomes" id="UP000176244">
    <property type="component" value="Unassembled WGS sequence"/>
</dbReference>
<dbReference type="EMBL" id="LKEU01000036">
    <property type="protein sequence ID" value="OFV69789.1"/>
    <property type="molecule type" value="Genomic_DNA"/>
</dbReference>
<name>A0A1F2PEF2_9FIRM</name>
<evidence type="ECO:0000259" key="4">
    <source>
        <dbReference type="Pfam" id="PF02036"/>
    </source>
</evidence>
<evidence type="ECO:0000259" key="5">
    <source>
        <dbReference type="Pfam" id="PF02525"/>
    </source>
</evidence>
<keyword evidence="2" id="KW-0288">FMN</keyword>
<dbReference type="Gene3D" id="3.30.1050.10">
    <property type="entry name" value="SCP2 sterol-binding domain"/>
    <property type="match status" value="1"/>
</dbReference>
<reference evidence="6 7" key="1">
    <citation type="submission" date="2015-09" db="EMBL/GenBank/DDBJ databases">
        <title>Genome sequence of Acetobacterium wieringae DSM 1911.</title>
        <authorList>
            <person name="Poehlein A."/>
            <person name="Bengelsdorf F.R."/>
            <person name="Schiel-Bengelsdorf B."/>
            <person name="Duerre P."/>
            <person name="Daniel R."/>
        </authorList>
    </citation>
    <scope>NUCLEOTIDE SEQUENCE [LARGE SCALE GENOMIC DNA]</scope>
    <source>
        <strain evidence="6 7">DSM 1911</strain>
    </source>
</reference>
<dbReference type="InterPro" id="IPR003033">
    <property type="entry name" value="SCP2_sterol-bd_dom"/>
</dbReference>
<evidence type="ECO:0000256" key="3">
    <source>
        <dbReference type="SAM" id="Phobius"/>
    </source>
</evidence>
<feature type="domain" description="Flavodoxin-like fold" evidence="5">
    <location>
        <begin position="3"/>
        <end position="159"/>
    </location>
</feature>
<dbReference type="AlphaFoldDB" id="A0A1F2PEF2"/>
<dbReference type="PANTHER" id="PTHR43278:SF2">
    <property type="entry name" value="IRON-SULFUR FLAVOPROTEIN"/>
    <property type="match status" value="1"/>
</dbReference>
<dbReference type="SUPFAM" id="SSF52218">
    <property type="entry name" value="Flavoproteins"/>
    <property type="match status" value="1"/>
</dbReference>
<accession>A0A1F2PEF2</accession>
<protein>
    <submittedName>
        <fullName evidence="6">FMN-dependent NADH-azoreductase</fullName>
    </submittedName>
</protein>
<dbReference type="Pfam" id="PF02036">
    <property type="entry name" value="SCP2"/>
    <property type="match status" value="1"/>
</dbReference>
<comment type="caution">
    <text evidence="6">The sequence shown here is derived from an EMBL/GenBank/DDBJ whole genome shotgun (WGS) entry which is preliminary data.</text>
</comment>
<proteinExistence type="predicted"/>
<keyword evidence="3" id="KW-0472">Membrane</keyword>
<dbReference type="InterPro" id="IPR036527">
    <property type="entry name" value="SCP2_sterol-bd_dom_sf"/>
</dbReference>
<feature type="transmembrane region" description="Helical" evidence="3">
    <location>
        <begin position="518"/>
        <end position="540"/>
    </location>
</feature>
<dbReference type="Pfam" id="PF02525">
    <property type="entry name" value="Flavodoxin_2"/>
    <property type="match status" value="1"/>
</dbReference>
<sequence>MRKVLLLNGSHKSTKSYTMIIAEQFASGLIEYDPETVVETINLIQKNISACTGCHSCWTTTPGECVFQDDMTELFHQYEEADIVIWATPLYHYGISSAMKKFMERTQPALLPFIDNEGRGTYGHPFRNPEKMQNKKHVLISTCGFPSKKNNYEGVEEQFNNLFGKDKWEKIICVEGELLGIHQLDNLTGPYLDLVKIAGKEYGENLSISPKIREGLAKPFVETPTYLQTTNLSWGVDDTRMKDSDGGLIAWNYMKEVQAAFNPKIRPKMNAVLQIDFTDIKERYQLVIKDETCTLLRNDFARETTAISITLTTLERILEGKIDAAQSLLEKKYAVVGDMRVFNAFLDGLFGPVNLNPDKKKRLVPISFKNTPYWFFVAMCPWIFCFLFADYNPLIGVVIPMMISGILCGIKRGTDLVYFERATLLTFSLLSLMVVTVGSDYQGNTFAIIGYFALALIWVISTLKTVPLTADYTHYFNGRNALKNVLFLRTNRLLCYIWSLVFLAQAGLALWLNTTLLINFAAIIPILLSIPTFAFSLWFLKWYPSEMAKPK</sequence>
<dbReference type="SUPFAM" id="SSF55718">
    <property type="entry name" value="SCP-like"/>
    <property type="match status" value="1"/>
</dbReference>
<keyword evidence="1" id="KW-0285">Flavoprotein</keyword>
<dbReference type="STRING" id="52694.ACWI_26780"/>
<feature type="transmembrane region" description="Helical" evidence="3">
    <location>
        <begin position="445"/>
        <end position="463"/>
    </location>
</feature>
<feature type="transmembrane region" description="Helical" evidence="3">
    <location>
        <begin position="422"/>
        <end position="439"/>
    </location>
</feature>
<feature type="transmembrane region" description="Helical" evidence="3">
    <location>
        <begin position="371"/>
        <end position="389"/>
    </location>
</feature>
<dbReference type="InterPro" id="IPR003680">
    <property type="entry name" value="Flavodoxin_fold"/>
</dbReference>
<dbReference type="InterPro" id="IPR029039">
    <property type="entry name" value="Flavoprotein-like_sf"/>
</dbReference>
<evidence type="ECO:0000256" key="1">
    <source>
        <dbReference type="ARBA" id="ARBA00022630"/>
    </source>
</evidence>
<dbReference type="OrthoDB" id="9805976at2"/>
<evidence type="ECO:0000256" key="2">
    <source>
        <dbReference type="ARBA" id="ARBA00022643"/>
    </source>
</evidence>
<feature type="transmembrane region" description="Helical" evidence="3">
    <location>
        <begin position="493"/>
        <end position="512"/>
    </location>
</feature>
<evidence type="ECO:0000313" key="6">
    <source>
        <dbReference type="EMBL" id="OFV69789.1"/>
    </source>
</evidence>
<keyword evidence="3" id="KW-0812">Transmembrane</keyword>
<feature type="domain" description="SCP2" evidence="4">
    <location>
        <begin position="268"/>
        <end position="344"/>
    </location>
</feature>